<evidence type="ECO:0000256" key="1">
    <source>
        <dbReference type="SAM" id="SignalP"/>
    </source>
</evidence>
<gene>
    <name evidence="2" type="ORF">ACFOPH_07260</name>
</gene>
<feature type="signal peptide" evidence="1">
    <location>
        <begin position="1"/>
        <end position="23"/>
    </location>
</feature>
<keyword evidence="1" id="KW-0732">Signal</keyword>
<feature type="chain" id="PRO_5045140972" evidence="1">
    <location>
        <begin position="24"/>
        <end position="122"/>
    </location>
</feature>
<dbReference type="InterPro" id="IPR031560">
    <property type="entry name" value="CzcE"/>
</dbReference>
<proteinExistence type="predicted"/>
<sequence>MKCTAKRLAKGMASAGLAASLLAACAGPVTPRQDLVGTPVPQTAATRTVVITPETRYVNVVGGDVVRFERGDRAFGWSFDVSPIVAVFALNQVAPPGMLDHEVLVYVEPDPRYYIGGYQVRR</sequence>
<dbReference type="InterPro" id="IPR038674">
    <property type="entry name" value="CzcE_sf"/>
</dbReference>
<dbReference type="PROSITE" id="PS51257">
    <property type="entry name" value="PROKAR_LIPOPROTEIN"/>
    <property type="match status" value="1"/>
</dbReference>
<dbReference type="EMBL" id="JBHRVV010000001">
    <property type="protein sequence ID" value="MFC3458047.1"/>
    <property type="molecule type" value="Genomic_DNA"/>
</dbReference>
<keyword evidence="3" id="KW-1185">Reference proteome</keyword>
<evidence type="ECO:0000313" key="2">
    <source>
        <dbReference type="EMBL" id="MFC3458047.1"/>
    </source>
</evidence>
<protein>
    <submittedName>
        <fullName evidence="2">CzcE family metal-binding protein</fullName>
    </submittedName>
</protein>
<dbReference type="RefSeq" id="WP_312552213.1">
    <property type="nucleotide sequence ID" value="NZ_JBHRVV010000001.1"/>
</dbReference>
<name>A0ABV7PK61_9BURK</name>
<dbReference type="Gene3D" id="2.60.40.2280">
    <property type="entry name" value="Heavy-metal resistance protein CzcE"/>
    <property type="match status" value="1"/>
</dbReference>
<dbReference type="Proteomes" id="UP001595665">
    <property type="component" value="Unassembled WGS sequence"/>
</dbReference>
<reference evidence="3" key="1">
    <citation type="journal article" date="2019" name="Int. J. Syst. Evol. Microbiol.">
        <title>The Global Catalogue of Microorganisms (GCM) 10K type strain sequencing project: providing services to taxonomists for standard genome sequencing and annotation.</title>
        <authorList>
            <consortium name="The Broad Institute Genomics Platform"/>
            <consortium name="The Broad Institute Genome Sequencing Center for Infectious Disease"/>
            <person name="Wu L."/>
            <person name="Ma J."/>
        </authorList>
    </citation>
    <scope>NUCLEOTIDE SEQUENCE [LARGE SCALE GENOMIC DNA]</scope>
    <source>
        <strain evidence="3">CCM 7480</strain>
    </source>
</reference>
<dbReference type="Pfam" id="PF16986">
    <property type="entry name" value="CzcE"/>
    <property type="match status" value="1"/>
</dbReference>
<organism evidence="2 3">
    <name type="scientific">Massilia haematophila</name>
    <dbReference type="NCBI Taxonomy" id="457923"/>
    <lineage>
        <taxon>Bacteria</taxon>
        <taxon>Pseudomonadati</taxon>
        <taxon>Pseudomonadota</taxon>
        <taxon>Betaproteobacteria</taxon>
        <taxon>Burkholderiales</taxon>
        <taxon>Oxalobacteraceae</taxon>
        <taxon>Telluria group</taxon>
        <taxon>Massilia</taxon>
    </lineage>
</organism>
<evidence type="ECO:0000313" key="3">
    <source>
        <dbReference type="Proteomes" id="UP001595665"/>
    </source>
</evidence>
<comment type="caution">
    <text evidence="2">The sequence shown here is derived from an EMBL/GenBank/DDBJ whole genome shotgun (WGS) entry which is preliminary data.</text>
</comment>
<accession>A0ABV7PK61</accession>